<dbReference type="RefSeq" id="WP_042120648.1">
    <property type="nucleotide sequence ID" value="NZ_FZOL01000002.1"/>
</dbReference>
<protein>
    <recommendedName>
        <fullName evidence="3">DUF3077 domain-containing protein</fullName>
    </recommendedName>
</protein>
<evidence type="ECO:0008006" key="3">
    <source>
        <dbReference type="Google" id="ProtNLM"/>
    </source>
</evidence>
<dbReference type="OrthoDB" id="6891324at2"/>
<name>A0A239B383_9PSED</name>
<dbReference type="AlphaFoldDB" id="A0A239B383"/>
<accession>A0A239B383</accession>
<gene>
    <name evidence="1" type="ORF">SAMN05444352_102266</name>
</gene>
<evidence type="ECO:0000313" key="1">
    <source>
        <dbReference type="EMBL" id="SNS02269.1"/>
    </source>
</evidence>
<evidence type="ECO:0000313" key="2">
    <source>
        <dbReference type="Proteomes" id="UP000198407"/>
    </source>
</evidence>
<dbReference type="Proteomes" id="UP000198407">
    <property type="component" value="Unassembled WGS sequence"/>
</dbReference>
<proteinExistence type="predicted"/>
<sequence length="99" mass="10801">MKKIVPDPPLAPTCARPFGTCPTHPPLFSVNPGIDPHSTLIHISMFLRCAYESTQLSLTPEPGTSSFPWLTMHAVEAAKGLVDALIDGYESRDWQQPTA</sequence>
<keyword evidence="2" id="KW-1185">Reference proteome</keyword>
<organism evidence="1 2">
    <name type="scientific">Pseudomonas japonica</name>
    <dbReference type="NCBI Taxonomy" id="256466"/>
    <lineage>
        <taxon>Bacteria</taxon>
        <taxon>Pseudomonadati</taxon>
        <taxon>Pseudomonadota</taxon>
        <taxon>Gammaproteobacteria</taxon>
        <taxon>Pseudomonadales</taxon>
        <taxon>Pseudomonadaceae</taxon>
        <taxon>Pseudomonas</taxon>
    </lineage>
</organism>
<reference evidence="2" key="1">
    <citation type="submission" date="2017-06" db="EMBL/GenBank/DDBJ databases">
        <authorList>
            <person name="Varghese N."/>
            <person name="Submissions S."/>
        </authorList>
    </citation>
    <scope>NUCLEOTIDE SEQUENCE [LARGE SCALE GENOMIC DNA]</scope>
    <source>
        <strain evidence="2">DSM 22348</strain>
    </source>
</reference>
<dbReference type="EMBL" id="FZOL01000002">
    <property type="protein sequence ID" value="SNS02269.1"/>
    <property type="molecule type" value="Genomic_DNA"/>
</dbReference>